<keyword evidence="3" id="KW-1185">Reference proteome</keyword>
<proteinExistence type="predicted"/>
<reference evidence="2 3" key="1">
    <citation type="submission" date="2024-06" db="EMBL/GenBank/DDBJ databases">
        <authorList>
            <person name="Pan Q."/>
            <person name="Wen M."/>
            <person name="Jouanno E."/>
            <person name="Zahm M."/>
            <person name="Klopp C."/>
            <person name="Cabau C."/>
            <person name="Louis A."/>
            <person name="Berthelot C."/>
            <person name="Parey E."/>
            <person name="Roest Crollius H."/>
            <person name="Montfort J."/>
            <person name="Robinson-Rechavi M."/>
            <person name="Bouchez O."/>
            <person name="Lampietro C."/>
            <person name="Lopez Roques C."/>
            <person name="Donnadieu C."/>
            <person name="Postlethwait J."/>
            <person name="Bobe J."/>
            <person name="Verreycken H."/>
            <person name="Guiguen Y."/>
        </authorList>
    </citation>
    <scope>NUCLEOTIDE SEQUENCE [LARGE SCALE GENOMIC DNA]</scope>
    <source>
        <strain evidence="2">Up_M1</strain>
        <tissue evidence="2">Testis</tissue>
    </source>
</reference>
<evidence type="ECO:0000256" key="1">
    <source>
        <dbReference type="SAM" id="MobiDB-lite"/>
    </source>
</evidence>
<feature type="compositionally biased region" description="Acidic residues" evidence="1">
    <location>
        <begin position="15"/>
        <end position="26"/>
    </location>
</feature>
<dbReference type="AlphaFoldDB" id="A0ABD0WDQ5"/>
<accession>A0ABD0WDQ5</accession>
<evidence type="ECO:0000313" key="3">
    <source>
        <dbReference type="Proteomes" id="UP001557470"/>
    </source>
</evidence>
<comment type="caution">
    <text evidence="2">The sequence shown here is derived from an EMBL/GenBank/DDBJ whole genome shotgun (WGS) entry which is preliminary data.</text>
</comment>
<feature type="region of interest" description="Disordered" evidence="1">
    <location>
        <begin position="1"/>
        <end position="26"/>
    </location>
</feature>
<dbReference type="Proteomes" id="UP001557470">
    <property type="component" value="Unassembled WGS sequence"/>
</dbReference>
<name>A0ABD0WDQ5_UMBPY</name>
<organism evidence="2 3">
    <name type="scientific">Umbra pygmaea</name>
    <name type="common">Eastern mudminnow</name>
    <dbReference type="NCBI Taxonomy" id="75934"/>
    <lineage>
        <taxon>Eukaryota</taxon>
        <taxon>Metazoa</taxon>
        <taxon>Chordata</taxon>
        <taxon>Craniata</taxon>
        <taxon>Vertebrata</taxon>
        <taxon>Euteleostomi</taxon>
        <taxon>Actinopterygii</taxon>
        <taxon>Neopterygii</taxon>
        <taxon>Teleostei</taxon>
        <taxon>Protacanthopterygii</taxon>
        <taxon>Esociformes</taxon>
        <taxon>Umbridae</taxon>
        <taxon>Umbra</taxon>
    </lineage>
</organism>
<evidence type="ECO:0000313" key="2">
    <source>
        <dbReference type="EMBL" id="KAL0967998.1"/>
    </source>
</evidence>
<protein>
    <submittedName>
        <fullName evidence="2">Uncharacterized protein</fullName>
    </submittedName>
</protein>
<sequence length="100" mass="11467">MTDNAACESCTDCPSTEEDSEEEEEDFRTKLAEWAVDKRITHKAFSQLLKILAKDHPVIPNTTQYLVFISKVMTFSIVSYQVEVFSCTREEYFGEEQEAG</sequence>
<dbReference type="EMBL" id="JAGEUA010000008">
    <property type="protein sequence ID" value="KAL0967998.1"/>
    <property type="molecule type" value="Genomic_DNA"/>
</dbReference>
<gene>
    <name evidence="2" type="ORF">UPYG_G00260800</name>
</gene>